<dbReference type="InterPro" id="IPR001466">
    <property type="entry name" value="Beta-lactam-related"/>
</dbReference>
<gene>
    <name evidence="4" type="ORF">CALVIDRAFT_17867</name>
</gene>
<evidence type="ECO:0000256" key="2">
    <source>
        <dbReference type="SAM" id="SignalP"/>
    </source>
</evidence>
<dbReference type="EMBL" id="KV417266">
    <property type="protein sequence ID" value="KZP01794.1"/>
    <property type="molecule type" value="Genomic_DNA"/>
</dbReference>
<sequence length="586" mass="64540">MLWDNALHWLVSLTSAIQLPLVSYVPASTGVLPKVTKYFDAVAREFKIPGLSIAVVYADKAETEYYNFGLRAEEGDPSSEDTLYCIASNSKAFTAIALGILIDDFKHGRNVTALPPGVELDWTTKAVDLLPGEWKLKDELATAKTSLIDMLSHVTGLPRHEFSYALGESIDELVERLQYLEPTYEFREKFQYNNQMYGAASYIVSKYSKQSYMSFVDERIFKPLGMKSSTYFPDVAFSSGKLAETWLNTAGPYFNETRRVPYFLEDRSEATIGLSAGPGGVISSTKDLTHWVRTLLRGGENPSTGEQVIPKQVLDTVTTGRSIQMARGMFPELSPQVYGAGWYRWAYAGHELVQHEGSVPGFSSAIELLPNDGVGIIALSNGYELGPILLALTGRIVEELFDLPHIDWPGRLRNASAADMDSPPEVHRASSHVPLEVLPLSQFVGTYENPGYYGSLTLCTWPSKPGSACEQVLEDYALVDPDFAAKNATTLYANWRRVFVSHVKLEQVDGTFFNVQADSLYVKGYGEDTSPFFVRANPPGGAVAEFGIKDGVVTGLGAWGVAAGPRERIPGQPEESSEVWFHKISA</sequence>
<dbReference type="Pfam" id="PF00144">
    <property type="entry name" value="Beta-lactamase"/>
    <property type="match status" value="1"/>
</dbReference>
<dbReference type="Proteomes" id="UP000076738">
    <property type="component" value="Unassembled WGS sequence"/>
</dbReference>
<dbReference type="STRING" id="1330018.A0A167SCZ3"/>
<keyword evidence="5" id="KW-1185">Reference proteome</keyword>
<evidence type="ECO:0000313" key="5">
    <source>
        <dbReference type="Proteomes" id="UP000076738"/>
    </source>
</evidence>
<keyword evidence="2" id="KW-0732">Signal</keyword>
<dbReference type="OrthoDB" id="5946976at2759"/>
<evidence type="ECO:0000259" key="3">
    <source>
        <dbReference type="Pfam" id="PF00144"/>
    </source>
</evidence>
<dbReference type="PANTHER" id="PTHR46825">
    <property type="entry name" value="D-ALANYL-D-ALANINE-CARBOXYPEPTIDASE/ENDOPEPTIDASE AMPH"/>
    <property type="match status" value="1"/>
</dbReference>
<dbReference type="Gene3D" id="3.40.710.10">
    <property type="entry name" value="DD-peptidase/beta-lactamase superfamily"/>
    <property type="match status" value="1"/>
</dbReference>
<protein>
    <submittedName>
        <fullName evidence="4">Beta-lactamase/transpeptidase-like protein</fullName>
    </submittedName>
</protein>
<organism evidence="4 5">
    <name type="scientific">Calocera viscosa (strain TUFC12733)</name>
    <dbReference type="NCBI Taxonomy" id="1330018"/>
    <lineage>
        <taxon>Eukaryota</taxon>
        <taxon>Fungi</taxon>
        <taxon>Dikarya</taxon>
        <taxon>Basidiomycota</taxon>
        <taxon>Agaricomycotina</taxon>
        <taxon>Dacrymycetes</taxon>
        <taxon>Dacrymycetales</taxon>
        <taxon>Dacrymycetaceae</taxon>
        <taxon>Calocera</taxon>
    </lineage>
</organism>
<dbReference type="AlphaFoldDB" id="A0A167SCZ3"/>
<accession>A0A167SCZ3</accession>
<dbReference type="InterPro" id="IPR012338">
    <property type="entry name" value="Beta-lactam/transpept-like"/>
</dbReference>
<reference evidence="4 5" key="1">
    <citation type="journal article" date="2016" name="Mol. Biol. Evol.">
        <title>Comparative Genomics of Early-Diverging Mushroom-Forming Fungi Provides Insights into the Origins of Lignocellulose Decay Capabilities.</title>
        <authorList>
            <person name="Nagy L.G."/>
            <person name="Riley R."/>
            <person name="Tritt A."/>
            <person name="Adam C."/>
            <person name="Daum C."/>
            <person name="Floudas D."/>
            <person name="Sun H."/>
            <person name="Yadav J.S."/>
            <person name="Pangilinan J."/>
            <person name="Larsson K.H."/>
            <person name="Matsuura K."/>
            <person name="Barry K."/>
            <person name="Labutti K."/>
            <person name="Kuo R."/>
            <person name="Ohm R.A."/>
            <person name="Bhattacharya S.S."/>
            <person name="Shirouzu T."/>
            <person name="Yoshinaga Y."/>
            <person name="Martin F.M."/>
            <person name="Grigoriev I.V."/>
            <person name="Hibbett D.S."/>
        </authorList>
    </citation>
    <scope>NUCLEOTIDE SEQUENCE [LARGE SCALE GENOMIC DNA]</scope>
    <source>
        <strain evidence="4 5">TUFC12733</strain>
    </source>
</reference>
<evidence type="ECO:0000256" key="1">
    <source>
        <dbReference type="ARBA" id="ARBA00038215"/>
    </source>
</evidence>
<dbReference type="SUPFAM" id="SSF56601">
    <property type="entry name" value="beta-lactamase/transpeptidase-like"/>
    <property type="match status" value="1"/>
</dbReference>
<comment type="similarity">
    <text evidence="1">Belongs to the peptidase S12 family.</text>
</comment>
<feature type="signal peptide" evidence="2">
    <location>
        <begin position="1"/>
        <end position="16"/>
    </location>
</feature>
<dbReference type="InterPro" id="IPR050491">
    <property type="entry name" value="AmpC-like"/>
</dbReference>
<proteinExistence type="inferred from homology"/>
<feature type="chain" id="PRO_5007892238" evidence="2">
    <location>
        <begin position="17"/>
        <end position="586"/>
    </location>
</feature>
<evidence type="ECO:0000313" key="4">
    <source>
        <dbReference type="EMBL" id="KZP01794.1"/>
    </source>
</evidence>
<feature type="domain" description="Beta-lactamase-related" evidence="3">
    <location>
        <begin position="40"/>
        <end position="384"/>
    </location>
</feature>
<name>A0A167SCZ3_CALVF</name>
<dbReference type="PANTHER" id="PTHR46825:SF15">
    <property type="entry name" value="BETA-LACTAMASE-RELATED DOMAIN-CONTAINING PROTEIN"/>
    <property type="match status" value="1"/>
</dbReference>